<evidence type="ECO:0000259" key="1">
    <source>
        <dbReference type="Pfam" id="PF09940"/>
    </source>
</evidence>
<dbReference type="Gene3D" id="3.40.630.10">
    <property type="entry name" value="Zn peptidases"/>
    <property type="match status" value="1"/>
</dbReference>
<dbReference type="Pfam" id="PF16254">
    <property type="entry name" value="DUF4910"/>
    <property type="match status" value="1"/>
</dbReference>
<feature type="domain" description="DUF2172" evidence="1">
    <location>
        <begin position="68"/>
        <end position="162"/>
    </location>
</feature>
<proteinExistence type="predicted"/>
<dbReference type="InterPro" id="IPR032589">
    <property type="entry name" value="DUF4910"/>
</dbReference>
<dbReference type="Gene3D" id="3.50.30.90">
    <property type="match status" value="1"/>
</dbReference>
<reference evidence="4 5" key="1">
    <citation type="submission" date="2021-01" db="EMBL/GenBank/DDBJ databases">
        <title>Sequencing the genomes of 1000 actinobacteria strains.</title>
        <authorList>
            <person name="Klenk H.-P."/>
        </authorList>
    </citation>
    <scope>NUCLEOTIDE SEQUENCE [LARGE SCALE GENOMIC DNA]</scope>
    <source>
        <strain evidence="4 5">DSM 18239</strain>
    </source>
</reference>
<dbReference type="RefSeq" id="WP_307823057.1">
    <property type="nucleotide sequence ID" value="NZ_JACDTV010000001.1"/>
</dbReference>
<comment type="caution">
    <text evidence="4">The sequence shown here is derived from an EMBL/GenBank/DDBJ whole genome shotgun (WGS) entry which is preliminary data.</text>
</comment>
<protein>
    <submittedName>
        <fullName evidence="4">Aminopeptidase-like protein</fullName>
    </submittedName>
</protein>
<dbReference type="SUPFAM" id="SSF53187">
    <property type="entry name" value="Zn-dependent exopeptidases"/>
    <property type="match status" value="1"/>
</dbReference>
<dbReference type="InterPro" id="IPR032622">
    <property type="entry name" value="UCP01524_HTH"/>
</dbReference>
<evidence type="ECO:0000313" key="4">
    <source>
        <dbReference type="EMBL" id="MBM7509446.1"/>
    </source>
</evidence>
<feature type="domain" description="DUF4910" evidence="3">
    <location>
        <begin position="17"/>
        <end position="356"/>
    </location>
</feature>
<dbReference type="Pfam" id="PF09940">
    <property type="entry name" value="DUF2172"/>
    <property type="match status" value="1"/>
</dbReference>
<keyword evidence="5" id="KW-1185">Reference proteome</keyword>
<sequence>MEDDEAAGRRRRVRARMQRLYPLCRSITGDGVRATLDVLAQDLPEGVELRRHEVPTGTQVHDWVVNDEWNARAAWIADATGRRLVDLARHTLHLVGYSVPVRASMSFEELRPHLHTMPDRPDWIPYRTTYYERTWGFCLAHRDLAGLEEAARLGPLEVVVDTTVAPGSLTYGEVVLPGSEEGEILLWTHLCHPSLANDNLSGLSVATELVRELARRPLRLGVRLLLAPGTIGSVTWLARNAELLPQVRHGLVLTGLGGPGPLVYKRTRRGDRPVDRAAELVVGARDGQVRDYSPYGYDERQFNALGFDLPVGRVSRTPHGEYPEYHTSADDLDFVTDDQLAAAYDAVLEVVESLQADVTYRNLSPYGEPQLGRRGLYPTTGGKNATDAVMAMLWLLASSDGATSLVEVAALSGASVASLHAAAQDLERAGLLAREASPAPAHHY</sequence>
<dbReference type="Gene3D" id="1.10.10.10">
    <property type="entry name" value="Winged helix-like DNA-binding domain superfamily/Winged helix DNA-binding domain"/>
    <property type="match status" value="1"/>
</dbReference>
<feature type="domain" description="UCP01524 winged helix-turn-helix" evidence="2">
    <location>
        <begin position="359"/>
        <end position="433"/>
    </location>
</feature>
<dbReference type="InterPro" id="IPR032610">
    <property type="entry name" value="DUF2172"/>
</dbReference>
<dbReference type="Proteomes" id="UP000732378">
    <property type="component" value="Unassembled WGS sequence"/>
</dbReference>
<organism evidence="4 5">
    <name type="scientific">Nocardioides salarius</name>
    <dbReference type="NCBI Taxonomy" id="374513"/>
    <lineage>
        <taxon>Bacteria</taxon>
        <taxon>Bacillati</taxon>
        <taxon>Actinomycetota</taxon>
        <taxon>Actinomycetes</taxon>
        <taxon>Propionibacteriales</taxon>
        <taxon>Nocardioidaceae</taxon>
        <taxon>Nocardioides</taxon>
    </lineage>
</organism>
<name>A0ABS2ME24_9ACTN</name>
<evidence type="ECO:0000313" key="5">
    <source>
        <dbReference type="Proteomes" id="UP000732378"/>
    </source>
</evidence>
<dbReference type="InterPro" id="IPR036388">
    <property type="entry name" value="WH-like_DNA-bd_sf"/>
</dbReference>
<evidence type="ECO:0000259" key="3">
    <source>
        <dbReference type="Pfam" id="PF16254"/>
    </source>
</evidence>
<dbReference type="InterPro" id="IPR012353">
    <property type="entry name" value="UCP015244"/>
</dbReference>
<dbReference type="Pfam" id="PF16221">
    <property type="entry name" value="HTH_47"/>
    <property type="match status" value="1"/>
</dbReference>
<dbReference type="EMBL" id="JAFBBZ010000001">
    <property type="protein sequence ID" value="MBM7509446.1"/>
    <property type="molecule type" value="Genomic_DNA"/>
</dbReference>
<gene>
    <name evidence="4" type="ORF">JOE61_003260</name>
</gene>
<accession>A0ABS2ME24</accession>
<evidence type="ECO:0000259" key="2">
    <source>
        <dbReference type="Pfam" id="PF16221"/>
    </source>
</evidence>
<dbReference type="PIRSF" id="PIRSF015244">
    <property type="entry name" value="UCP015244"/>
    <property type="match status" value="1"/>
</dbReference>